<gene>
    <name evidence="7" type="ORF">IAC29_08305</name>
</gene>
<comment type="subcellular location">
    <subcellularLocation>
        <location evidence="1">Fimbrium</location>
    </subcellularLocation>
</comment>
<evidence type="ECO:0000256" key="5">
    <source>
        <dbReference type="SAM" id="SignalP"/>
    </source>
</evidence>
<keyword evidence="4" id="KW-0281">Fimbrium</keyword>
<sequence length="347" mass="37516">MKTALTYMAATVFLLAAAGCSENPGGGELSGDGTVELSMDIAATRSGSGDEVPDKEKIYTLRVIIFGQDGDVEYNGLVYDSTEGVSEVSSRTFKVRENESKTIFLLANVEDLDGLALDDPDGLRDRIENYEGITPEYLQSAESLPMSSSYSYTVRDVNVDCGTLYVAAAAVKFTFTFENNMATGLTLGISGITVNQVASFSWLYPHGVDTRWLTSLVDKEIITDYTIPSDAVHSPYEATFDRVTVASGASVTLPPFYLTESRNEISGVQEYSVSLKIGTGDSGDGDLFRDAGLTNGDGPLNSLFRCTHVDVHVNVKSLEQIEIYDGIYGMINPWEELPPVSGSITEL</sequence>
<dbReference type="Proteomes" id="UP000810252">
    <property type="component" value="Unassembled WGS sequence"/>
</dbReference>
<dbReference type="AlphaFoldDB" id="A0A9D9EJH1"/>
<comment type="caution">
    <text evidence="7">The sequence shown here is derived from an EMBL/GenBank/DDBJ whole genome shotgun (WGS) entry which is preliminary data.</text>
</comment>
<name>A0A9D9EJH1_9BACT</name>
<evidence type="ECO:0000256" key="3">
    <source>
        <dbReference type="ARBA" id="ARBA00022729"/>
    </source>
</evidence>
<reference evidence="7" key="1">
    <citation type="submission" date="2020-10" db="EMBL/GenBank/DDBJ databases">
        <authorList>
            <person name="Gilroy R."/>
        </authorList>
    </citation>
    <scope>NUCLEOTIDE SEQUENCE</scope>
    <source>
        <strain evidence="7">20514</strain>
    </source>
</reference>
<keyword evidence="3 5" id="KW-0732">Signal</keyword>
<evidence type="ECO:0000256" key="1">
    <source>
        <dbReference type="ARBA" id="ARBA00004561"/>
    </source>
</evidence>
<feature type="domain" description="Major fimbrial subunit protein N-terminal" evidence="6">
    <location>
        <begin position="37"/>
        <end position="121"/>
    </location>
</feature>
<accession>A0A9D9EJH1</accession>
<evidence type="ECO:0000313" key="7">
    <source>
        <dbReference type="EMBL" id="MBO8449256.1"/>
    </source>
</evidence>
<dbReference type="InterPro" id="IPR029141">
    <property type="entry name" value="FimA_N"/>
</dbReference>
<dbReference type="Pfam" id="PF06321">
    <property type="entry name" value="P_gingi_FimA"/>
    <property type="match status" value="1"/>
</dbReference>
<evidence type="ECO:0000256" key="2">
    <source>
        <dbReference type="ARBA" id="ARBA00006011"/>
    </source>
</evidence>
<dbReference type="GO" id="GO:0009289">
    <property type="term" value="C:pilus"/>
    <property type="evidence" value="ECO:0007669"/>
    <property type="project" value="UniProtKB-SubCell"/>
</dbReference>
<comment type="similarity">
    <text evidence="2">Belongs to the bacteroidetes fimbrillin superfamily. FimA/Mfa1 family.</text>
</comment>
<evidence type="ECO:0000313" key="8">
    <source>
        <dbReference type="Proteomes" id="UP000810252"/>
    </source>
</evidence>
<evidence type="ECO:0000256" key="4">
    <source>
        <dbReference type="ARBA" id="ARBA00023263"/>
    </source>
</evidence>
<evidence type="ECO:0000259" key="6">
    <source>
        <dbReference type="Pfam" id="PF06321"/>
    </source>
</evidence>
<proteinExistence type="inferred from homology"/>
<dbReference type="EMBL" id="JADIMQ010000117">
    <property type="protein sequence ID" value="MBO8449256.1"/>
    <property type="molecule type" value="Genomic_DNA"/>
</dbReference>
<feature type="chain" id="PRO_5039205611" description="Major fimbrial subunit protein N-terminal domain-containing protein" evidence="5">
    <location>
        <begin position="19"/>
        <end position="347"/>
    </location>
</feature>
<organism evidence="7 8">
    <name type="scientific">Candidatus Cryptobacteroides merdigallinarum</name>
    <dbReference type="NCBI Taxonomy" id="2840770"/>
    <lineage>
        <taxon>Bacteria</taxon>
        <taxon>Pseudomonadati</taxon>
        <taxon>Bacteroidota</taxon>
        <taxon>Bacteroidia</taxon>
        <taxon>Bacteroidales</taxon>
        <taxon>Candidatus Cryptobacteroides</taxon>
    </lineage>
</organism>
<dbReference type="PROSITE" id="PS51257">
    <property type="entry name" value="PROKAR_LIPOPROTEIN"/>
    <property type="match status" value="1"/>
</dbReference>
<reference evidence="7" key="2">
    <citation type="journal article" date="2021" name="PeerJ">
        <title>Extensive microbial diversity within the chicken gut microbiome revealed by metagenomics and culture.</title>
        <authorList>
            <person name="Gilroy R."/>
            <person name="Ravi A."/>
            <person name="Getino M."/>
            <person name="Pursley I."/>
            <person name="Horton D.L."/>
            <person name="Alikhan N.F."/>
            <person name="Baker D."/>
            <person name="Gharbi K."/>
            <person name="Hall N."/>
            <person name="Watson M."/>
            <person name="Adriaenssens E.M."/>
            <person name="Foster-Nyarko E."/>
            <person name="Jarju S."/>
            <person name="Secka A."/>
            <person name="Antonio M."/>
            <person name="Oren A."/>
            <person name="Chaudhuri R.R."/>
            <person name="La Ragione R."/>
            <person name="Hildebrand F."/>
            <person name="Pallen M.J."/>
        </authorList>
    </citation>
    <scope>NUCLEOTIDE SEQUENCE</scope>
    <source>
        <strain evidence="7">20514</strain>
    </source>
</reference>
<protein>
    <recommendedName>
        <fullName evidence="6">Major fimbrial subunit protein N-terminal domain-containing protein</fullName>
    </recommendedName>
</protein>
<feature type="signal peptide" evidence="5">
    <location>
        <begin position="1"/>
        <end position="18"/>
    </location>
</feature>